<dbReference type="PROSITE" id="PS52015">
    <property type="entry name" value="TONB_CTD"/>
    <property type="match status" value="1"/>
</dbReference>
<evidence type="ECO:0000313" key="13">
    <source>
        <dbReference type="EMBL" id="GGF63861.1"/>
    </source>
</evidence>
<dbReference type="AlphaFoldDB" id="A0A917FC41"/>
<evidence type="ECO:0000256" key="9">
    <source>
        <dbReference type="ARBA" id="ARBA00023136"/>
    </source>
</evidence>
<dbReference type="InterPro" id="IPR037682">
    <property type="entry name" value="TonB_C"/>
</dbReference>
<keyword evidence="5" id="KW-0997">Cell inner membrane</keyword>
<dbReference type="Gene3D" id="3.30.1150.10">
    <property type="match status" value="1"/>
</dbReference>
<feature type="transmembrane region" description="Helical" evidence="11">
    <location>
        <begin position="37"/>
        <end position="59"/>
    </location>
</feature>
<evidence type="ECO:0000256" key="11">
    <source>
        <dbReference type="SAM" id="Phobius"/>
    </source>
</evidence>
<dbReference type="Pfam" id="PF03544">
    <property type="entry name" value="TonB_C"/>
    <property type="match status" value="1"/>
</dbReference>
<evidence type="ECO:0000256" key="7">
    <source>
        <dbReference type="ARBA" id="ARBA00022927"/>
    </source>
</evidence>
<evidence type="ECO:0000259" key="12">
    <source>
        <dbReference type="PROSITE" id="PS52015"/>
    </source>
</evidence>
<feature type="compositionally biased region" description="Basic and acidic residues" evidence="10">
    <location>
        <begin position="156"/>
        <end position="179"/>
    </location>
</feature>
<evidence type="ECO:0000256" key="5">
    <source>
        <dbReference type="ARBA" id="ARBA00022519"/>
    </source>
</evidence>
<name>A0A917FC41_9HYPH</name>
<evidence type="ECO:0000313" key="14">
    <source>
        <dbReference type="Proteomes" id="UP000606044"/>
    </source>
</evidence>
<evidence type="ECO:0000256" key="8">
    <source>
        <dbReference type="ARBA" id="ARBA00022989"/>
    </source>
</evidence>
<dbReference type="PANTHER" id="PTHR33446">
    <property type="entry name" value="PROTEIN TONB-RELATED"/>
    <property type="match status" value="1"/>
</dbReference>
<protein>
    <submittedName>
        <fullName evidence="13">Biopolymer transporter TonB</fullName>
    </submittedName>
</protein>
<proteinExistence type="inferred from homology"/>
<reference evidence="13" key="1">
    <citation type="journal article" date="2014" name="Int. J. Syst. Evol. Microbiol.">
        <title>Complete genome sequence of Corynebacterium casei LMG S-19264T (=DSM 44701T), isolated from a smear-ripened cheese.</title>
        <authorList>
            <consortium name="US DOE Joint Genome Institute (JGI-PGF)"/>
            <person name="Walter F."/>
            <person name="Albersmeier A."/>
            <person name="Kalinowski J."/>
            <person name="Ruckert C."/>
        </authorList>
    </citation>
    <scope>NUCLEOTIDE SEQUENCE</scope>
    <source>
        <strain evidence="13">CCM 7897</strain>
    </source>
</reference>
<evidence type="ECO:0000256" key="4">
    <source>
        <dbReference type="ARBA" id="ARBA00022475"/>
    </source>
</evidence>
<dbReference type="InterPro" id="IPR006260">
    <property type="entry name" value="TonB/TolA_C"/>
</dbReference>
<feature type="compositionally biased region" description="Low complexity" evidence="10">
    <location>
        <begin position="180"/>
        <end position="195"/>
    </location>
</feature>
<comment type="subcellular location">
    <subcellularLocation>
        <location evidence="1">Cell inner membrane</location>
        <topology evidence="1">Single-pass membrane protein</topology>
        <orientation evidence="1">Periplasmic side</orientation>
    </subcellularLocation>
</comment>
<comment type="similarity">
    <text evidence="2">Belongs to the TonB family.</text>
</comment>
<dbReference type="SUPFAM" id="SSF74653">
    <property type="entry name" value="TolA/TonB C-terminal domain"/>
    <property type="match status" value="1"/>
</dbReference>
<organism evidence="13 14">
    <name type="scientific">Azorhizobium oxalatiphilum</name>
    <dbReference type="NCBI Taxonomy" id="980631"/>
    <lineage>
        <taxon>Bacteria</taxon>
        <taxon>Pseudomonadati</taxon>
        <taxon>Pseudomonadota</taxon>
        <taxon>Alphaproteobacteria</taxon>
        <taxon>Hyphomicrobiales</taxon>
        <taxon>Xanthobacteraceae</taxon>
        <taxon>Azorhizobium</taxon>
    </lineage>
</organism>
<evidence type="ECO:0000256" key="10">
    <source>
        <dbReference type="SAM" id="MobiDB-lite"/>
    </source>
</evidence>
<feature type="domain" description="TonB C-terminal" evidence="12">
    <location>
        <begin position="217"/>
        <end position="305"/>
    </location>
</feature>
<keyword evidence="7" id="KW-0653">Protein transport</keyword>
<evidence type="ECO:0000256" key="6">
    <source>
        <dbReference type="ARBA" id="ARBA00022692"/>
    </source>
</evidence>
<dbReference type="Proteomes" id="UP000606044">
    <property type="component" value="Unassembled WGS sequence"/>
</dbReference>
<sequence length="305" mass="31861">MTAAAAGPDAAMATEAAATRVAGLMPPSVADAPGSGAALWACAGLIVLAAHVGGALWLLHAPAVVPADDMPPAAIMIDLADTPEATATEETEISPDLVSTEASHAAQQMKGAEAPIPEQTTQAVEEVSEVTEPLAPETPLPVIEQAEVTLPVAKPKPAEPKPPEPERPKERKPVQRRQEASTASAQAVRAQAQVTPSERNAARQTASGLMSTPTPAAWNARLMAHLERRKKYPPAARSRRESGTVFVRFSLDESGNVLTVALARSSGFPDLDAEVLALVRRASPVPPPPADANRTITAPVRFRVN</sequence>
<gene>
    <name evidence="13" type="primary">tonB</name>
    <name evidence="13" type="ORF">GCM10007301_24570</name>
</gene>
<dbReference type="GO" id="GO:0031992">
    <property type="term" value="F:energy transducer activity"/>
    <property type="evidence" value="ECO:0007669"/>
    <property type="project" value="TreeGrafter"/>
</dbReference>
<keyword evidence="8 11" id="KW-1133">Transmembrane helix</keyword>
<dbReference type="RefSeq" id="WP_244644346.1">
    <property type="nucleotide sequence ID" value="NZ_BMCT01000003.1"/>
</dbReference>
<dbReference type="GO" id="GO:0098797">
    <property type="term" value="C:plasma membrane protein complex"/>
    <property type="evidence" value="ECO:0007669"/>
    <property type="project" value="TreeGrafter"/>
</dbReference>
<evidence type="ECO:0000256" key="3">
    <source>
        <dbReference type="ARBA" id="ARBA00022448"/>
    </source>
</evidence>
<keyword evidence="4" id="KW-1003">Cell membrane</keyword>
<evidence type="ECO:0000256" key="1">
    <source>
        <dbReference type="ARBA" id="ARBA00004383"/>
    </source>
</evidence>
<accession>A0A917FC41</accession>
<dbReference type="EMBL" id="BMCT01000003">
    <property type="protein sequence ID" value="GGF63861.1"/>
    <property type="molecule type" value="Genomic_DNA"/>
</dbReference>
<evidence type="ECO:0000256" key="2">
    <source>
        <dbReference type="ARBA" id="ARBA00006555"/>
    </source>
</evidence>
<feature type="compositionally biased region" description="Polar residues" evidence="10">
    <location>
        <begin position="196"/>
        <end position="213"/>
    </location>
</feature>
<comment type="caution">
    <text evidence="13">The sequence shown here is derived from an EMBL/GenBank/DDBJ whole genome shotgun (WGS) entry which is preliminary data.</text>
</comment>
<reference evidence="13" key="2">
    <citation type="submission" date="2020-09" db="EMBL/GenBank/DDBJ databases">
        <authorList>
            <person name="Sun Q."/>
            <person name="Sedlacek I."/>
        </authorList>
    </citation>
    <scope>NUCLEOTIDE SEQUENCE</scope>
    <source>
        <strain evidence="13">CCM 7897</strain>
    </source>
</reference>
<dbReference type="GO" id="GO:0015031">
    <property type="term" value="P:protein transport"/>
    <property type="evidence" value="ECO:0007669"/>
    <property type="project" value="UniProtKB-KW"/>
</dbReference>
<keyword evidence="6 11" id="KW-0812">Transmembrane</keyword>
<dbReference type="NCBIfam" id="TIGR01352">
    <property type="entry name" value="tonB_Cterm"/>
    <property type="match status" value="1"/>
</dbReference>
<keyword evidence="14" id="KW-1185">Reference proteome</keyword>
<dbReference type="GO" id="GO:0055085">
    <property type="term" value="P:transmembrane transport"/>
    <property type="evidence" value="ECO:0007669"/>
    <property type="project" value="InterPro"/>
</dbReference>
<feature type="region of interest" description="Disordered" evidence="10">
    <location>
        <begin position="104"/>
        <end position="213"/>
    </location>
</feature>
<dbReference type="PANTHER" id="PTHR33446:SF2">
    <property type="entry name" value="PROTEIN TONB"/>
    <property type="match status" value="1"/>
</dbReference>
<dbReference type="InterPro" id="IPR051045">
    <property type="entry name" value="TonB-dependent_transducer"/>
</dbReference>
<keyword evidence="3" id="KW-0813">Transport</keyword>
<keyword evidence="9 11" id="KW-0472">Membrane</keyword>